<dbReference type="InterPro" id="IPR005828">
    <property type="entry name" value="MFS_sugar_transport-like"/>
</dbReference>
<evidence type="ECO:0000256" key="2">
    <source>
        <dbReference type="ARBA" id="ARBA00022692"/>
    </source>
</evidence>
<proteinExistence type="predicted"/>
<dbReference type="GO" id="GO:0016491">
    <property type="term" value="F:oxidoreductase activity"/>
    <property type="evidence" value="ECO:0007669"/>
    <property type="project" value="UniProtKB-KW"/>
</dbReference>
<dbReference type="OrthoDB" id="1720422at2759"/>
<dbReference type="Proteomes" id="UP000779574">
    <property type="component" value="Unassembled WGS sequence"/>
</dbReference>
<reference evidence="8" key="2">
    <citation type="submission" date="2021-08" db="EMBL/GenBank/DDBJ databases">
        <authorList>
            <person name="Gostincar C."/>
            <person name="Sun X."/>
            <person name="Song Z."/>
            <person name="Gunde-Cimerman N."/>
        </authorList>
    </citation>
    <scope>NUCLEOTIDE SEQUENCE</scope>
    <source>
        <strain evidence="8">EXF-9911</strain>
    </source>
</reference>
<dbReference type="SUPFAM" id="SSF103473">
    <property type="entry name" value="MFS general substrate transporter"/>
    <property type="match status" value="1"/>
</dbReference>
<accession>A0A9P8ESE8</accession>
<gene>
    <name evidence="8" type="ORF">KCU76_g2337</name>
</gene>
<organism evidence="8 9">
    <name type="scientific">Aureobasidium melanogenum</name>
    <name type="common">Aureobasidium pullulans var. melanogenum</name>
    <dbReference type="NCBI Taxonomy" id="46634"/>
    <lineage>
        <taxon>Eukaryota</taxon>
        <taxon>Fungi</taxon>
        <taxon>Dikarya</taxon>
        <taxon>Ascomycota</taxon>
        <taxon>Pezizomycotina</taxon>
        <taxon>Dothideomycetes</taxon>
        <taxon>Dothideomycetidae</taxon>
        <taxon>Dothideales</taxon>
        <taxon>Saccotheciaceae</taxon>
        <taxon>Aureobasidium</taxon>
    </lineage>
</organism>
<dbReference type="AlphaFoldDB" id="A0A9P8ESE8"/>
<evidence type="ECO:0000256" key="1">
    <source>
        <dbReference type="ARBA" id="ARBA00004141"/>
    </source>
</evidence>
<dbReference type="GO" id="GO:0022857">
    <property type="term" value="F:transmembrane transporter activity"/>
    <property type="evidence" value="ECO:0007669"/>
    <property type="project" value="InterPro"/>
</dbReference>
<feature type="domain" description="Major facilitator superfamily (MFS) profile" evidence="7">
    <location>
        <begin position="203"/>
        <end position="287"/>
    </location>
</feature>
<sequence>MEALHDIVKSGKVRYIGASSMRTHQLLEYQYTARINGWTEFISMQNLYNAIYREEEREMYPSCQKFGMGGIPWSPVAVGFLTRPWKAFGESTRGKGQGQGFLGQPMTDADKKINEKIEEIAKTRGVSMAVVAIAYVQSKPFIHAPILGLNSIKRVDEAIEACELELSVDEVKSIDDLQIANMAFSHTGFIGDRLTGKALEIGVCATASAGFLLFGYDQGVMSGIITEPGFLAVFPKMNSNYKKGAIQALVVAIYEIGCLLGSFFIIGYGDKLGRRRAVLVGALIMLV</sequence>
<dbReference type="InterPro" id="IPR020846">
    <property type="entry name" value="MFS_dom"/>
</dbReference>
<dbReference type="PROSITE" id="PS50850">
    <property type="entry name" value="MFS"/>
    <property type="match status" value="1"/>
</dbReference>
<reference evidence="8" key="1">
    <citation type="journal article" date="2021" name="J Fungi (Basel)">
        <title>Virulence traits and population genomics of the black yeast Aureobasidium melanogenum.</title>
        <authorList>
            <person name="Cernosa A."/>
            <person name="Sun X."/>
            <person name="Gostincar C."/>
            <person name="Fang C."/>
            <person name="Gunde-Cimerman N."/>
            <person name="Song Z."/>
        </authorList>
    </citation>
    <scope>NUCLEOTIDE SEQUENCE</scope>
    <source>
        <strain evidence="8">EXF-9911</strain>
    </source>
</reference>
<evidence type="ECO:0000256" key="3">
    <source>
        <dbReference type="ARBA" id="ARBA00022989"/>
    </source>
</evidence>
<comment type="caution">
    <text evidence="8">The sequence shown here is derived from an EMBL/GenBank/DDBJ whole genome shotgun (WGS) entry which is preliminary data.</text>
</comment>
<dbReference type="InterPro" id="IPR023210">
    <property type="entry name" value="NADP_OxRdtase_dom"/>
</dbReference>
<comment type="subcellular location">
    <subcellularLocation>
        <location evidence="1">Membrane</location>
        <topology evidence="1">Multi-pass membrane protein</topology>
    </subcellularLocation>
</comment>
<feature type="transmembrane region" description="Helical" evidence="6">
    <location>
        <begin position="245"/>
        <end position="266"/>
    </location>
</feature>
<keyword evidence="4" id="KW-0560">Oxidoreductase</keyword>
<keyword evidence="3 6" id="KW-1133">Transmembrane helix</keyword>
<evidence type="ECO:0000256" key="6">
    <source>
        <dbReference type="SAM" id="Phobius"/>
    </source>
</evidence>
<dbReference type="EMBL" id="JAHFXF010000056">
    <property type="protein sequence ID" value="KAG9698323.1"/>
    <property type="molecule type" value="Genomic_DNA"/>
</dbReference>
<dbReference type="InterPro" id="IPR050523">
    <property type="entry name" value="AKR_Detox_Biosynth"/>
</dbReference>
<dbReference type="Pfam" id="PF00083">
    <property type="entry name" value="Sugar_tr"/>
    <property type="match status" value="1"/>
</dbReference>
<dbReference type="InterPro" id="IPR036812">
    <property type="entry name" value="NAD(P)_OxRdtase_dom_sf"/>
</dbReference>
<keyword evidence="5 6" id="KW-0472">Membrane</keyword>
<evidence type="ECO:0000259" key="7">
    <source>
        <dbReference type="PROSITE" id="PS50850"/>
    </source>
</evidence>
<dbReference type="PANTHER" id="PTHR43364:SF4">
    <property type="entry name" value="NAD(P)-LINKED OXIDOREDUCTASE SUPERFAMILY PROTEIN"/>
    <property type="match status" value="1"/>
</dbReference>
<evidence type="ECO:0000313" key="9">
    <source>
        <dbReference type="Proteomes" id="UP000779574"/>
    </source>
</evidence>
<dbReference type="InterPro" id="IPR036259">
    <property type="entry name" value="MFS_trans_sf"/>
</dbReference>
<dbReference type="PANTHER" id="PTHR43364">
    <property type="entry name" value="NADH-SPECIFIC METHYLGLYOXAL REDUCTASE-RELATED"/>
    <property type="match status" value="1"/>
</dbReference>
<dbReference type="GO" id="GO:0016020">
    <property type="term" value="C:membrane"/>
    <property type="evidence" value="ECO:0007669"/>
    <property type="project" value="UniProtKB-SubCell"/>
</dbReference>
<dbReference type="Gene3D" id="1.20.1250.20">
    <property type="entry name" value="MFS general substrate transporter like domains"/>
    <property type="match status" value="1"/>
</dbReference>
<evidence type="ECO:0000256" key="4">
    <source>
        <dbReference type="ARBA" id="ARBA00023002"/>
    </source>
</evidence>
<protein>
    <submittedName>
        <fullName evidence="8">Aldo/keto reductase</fullName>
    </submittedName>
</protein>
<evidence type="ECO:0000313" key="8">
    <source>
        <dbReference type="EMBL" id="KAG9698323.1"/>
    </source>
</evidence>
<name>A0A9P8ESE8_AURME</name>
<evidence type="ECO:0000256" key="5">
    <source>
        <dbReference type="ARBA" id="ARBA00023136"/>
    </source>
</evidence>
<keyword evidence="2 6" id="KW-0812">Transmembrane</keyword>
<feature type="non-terminal residue" evidence="8">
    <location>
        <position position="1"/>
    </location>
</feature>
<dbReference type="Gene3D" id="3.20.20.100">
    <property type="entry name" value="NADP-dependent oxidoreductase domain"/>
    <property type="match status" value="1"/>
</dbReference>
<dbReference type="SUPFAM" id="SSF51430">
    <property type="entry name" value="NAD(P)-linked oxidoreductase"/>
    <property type="match status" value="1"/>
</dbReference>
<dbReference type="Pfam" id="PF00248">
    <property type="entry name" value="Aldo_ket_red"/>
    <property type="match status" value="1"/>
</dbReference>